<reference evidence="3 4" key="1">
    <citation type="submission" date="2015-09" db="EMBL/GenBank/DDBJ databases">
        <title>Trachymyrmex zeteki WGS genome.</title>
        <authorList>
            <person name="Nygaard S."/>
            <person name="Hu H."/>
            <person name="Boomsma J."/>
            <person name="Zhang G."/>
        </authorList>
    </citation>
    <scope>NUCLEOTIDE SEQUENCE [LARGE SCALE GENOMIC DNA]</scope>
    <source>
        <strain evidence="3">Tzet28-1</strain>
        <tissue evidence="3">Whole body</tissue>
    </source>
</reference>
<evidence type="ECO:0000256" key="1">
    <source>
        <dbReference type="SAM" id="MobiDB-lite"/>
    </source>
</evidence>
<proteinExistence type="predicted"/>
<dbReference type="EMBL" id="KQ982757">
    <property type="protein sequence ID" value="KYQ51146.1"/>
    <property type="molecule type" value="Genomic_DNA"/>
</dbReference>
<sequence>MQSLRYLLLSLQFLLIFQLTRNTEHKKKEESVAKESHISSRQSRLSEGGEKTRMKRGKEESIKSRREALY</sequence>
<dbReference type="Proteomes" id="UP000075809">
    <property type="component" value="Unassembled WGS sequence"/>
</dbReference>
<feature type="compositionally biased region" description="Basic and acidic residues" evidence="1">
    <location>
        <begin position="24"/>
        <end position="38"/>
    </location>
</feature>
<feature type="compositionally biased region" description="Basic and acidic residues" evidence="1">
    <location>
        <begin position="47"/>
        <end position="70"/>
    </location>
</feature>
<feature type="chain" id="PRO_5007591412" description="Secreted protein" evidence="2">
    <location>
        <begin position="23"/>
        <end position="70"/>
    </location>
</feature>
<evidence type="ECO:0008006" key="5">
    <source>
        <dbReference type="Google" id="ProtNLM"/>
    </source>
</evidence>
<keyword evidence="2" id="KW-0732">Signal</keyword>
<protein>
    <recommendedName>
        <fullName evidence="5">Secreted protein</fullName>
    </recommendedName>
</protein>
<feature type="region of interest" description="Disordered" evidence="1">
    <location>
        <begin position="24"/>
        <end position="70"/>
    </location>
</feature>
<feature type="signal peptide" evidence="2">
    <location>
        <begin position="1"/>
        <end position="22"/>
    </location>
</feature>
<organism evidence="3 4">
    <name type="scientific">Mycetomoellerius zeteki</name>
    <dbReference type="NCBI Taxonomy" id="64791"/>
    <lineage>
        <taxon>Eukaryota</taxon>
        <taxon>Metazoa</taxon>
        <taxon>Ecdysozoa</taxon>
        <taxon>Arthropoda</taxon>
        <taxon>Hexapoda</taxon>
        <taxon>Insecta</taxon>
        <taxon>Pterygota</taxon>
        <taxon>Neoptera</taxon>
        <taxon>Endopterygota</taxon>
        <taxon>Hymenoptera</taxon>
        <taxon>Apocrita</taxon>
        <taxon>Aculeata</taxon>
        <taxon>Formicoidea</taxon>
        <taxon>Formicidae</taxon>
        <taxon>Myrmicinae</taxon>
        <taxon>Mycetomoellerius</taxon>
    </lineage>
</organism>
<keyword evidence="4" id="KW-1185">Reference proteome</keyword>
<evidence type="ECO:0000313" key="4">
    <source>
        <dbReference type="Proteomes" id="UP000075809"/>
    </source>
</evidence>
<name>A0A151WTI5_9HYME</name>
<dbReference type="AlphaFoldDB" id="A0A151WTI5"/>
<evidence type="ECO:0000313" key="3">
    <source>
        <dbReference type="EMBL" id="KYQ51146.1"/>
    </source>
</evidence>
<accession>A0A151WTI5</accession>
<gene>
    <name evidence="3" type="ORF">ALC60_09794</name>
</gene>
<evidence type="ECO:0000256" key="2">
    <source>
        <dbReference type="SAM" id="SignalP"/>
    </source>
</evidence>